<evidence type="ECO:0000256" key="6">
    <source>
        <dbReference type="ARBA" id="ARBA00022989"/>
    </source>
</evidence>
<comment type="subcellular location">
    <subcellularLocation>
        <location evidence="1">Membrane</location>
    </subcellularLocation>
</comment>
<reference evidence="12" key="1">
    <citation type="journal article" date="2022" name="IScience">
        <title>Evolution of zygomycete secretomes and the origins of terrestrial fungal ecologies.</title>
        <authorList>
            <person name="Chang Y."/>
            <person name="Wang Y."/>
            <person name="Mondo S."/>
            <person name="Ahrendt S."/>
            <person name="Andreopoulos W."/>
            <person name="Barry K."/>
            <person name="Beard J."/>
            <person name="Benny G.L."/>
            <person name="Blankenship S."/>
            <person name="Bonito G."/>
            <person name="Cuomo C."/>
            <person name="Desiro A."/>
            <person name="Gervers K.A."/>
            <person name="Hundley H."/>
            <person name="Kuo A."/>
            <person name="LaButti K."/>
            <person name="Lang B.F."/>
            <person name="Lipzen A."/>
            <person name="O'Donnell K."/>
            <person name="Pangilinan J."/>
            <person name="Reynolds N."/>
            <person name="Sandor L."/>
            <person name="Smith M.E."/>
            <person name="Tsang A."/>
            <person name="Grigoriev I.V."/>
            <person name="Stajich J.E."/>
            <person name="Spatafora J.W."/>
        </authorList>
    </citation>
    <scope>NUCLEOTIDE SEQUENCE</scope>
    <source>
        <strain evidence="12">RSA 2281</strain>
    </source>
</reference>
<keyword evidence="5" id="KW-0862">Zinc</keyword>
<dbReference type="Gene3D" id="3.30.40.10">
    <property type="entry name" value="Zinc/RING finger domain, C3HC4 (zinc finger)"/>
    <property type="match status" value="1"/>
</dbReference>
<keyword evidence="6 10" id="KW-1133">Transmembrane helix</keyword>
<dbReference type="PROSITE" id="PS00518">
    <property type="entry name" value="ZF_RING_1"/>
    <property type="match status" value="1"/>
</dbReference>
<feature type="region of interest" description="Disordered" evidence="9">
    <location>
        <begin position="378"/>
        <end position="397"/>
    </location>
</feature>
<dbReference type="GO" id="GO:0016020">
    <property type="term" value="C:membrane"/>
    <property type="evidence" value="ECO:0007669"/>
    <property type="project" value="UniProtKB-SubCell"/>
</dbReference>
<feature type="region of interest" description="Disordered" evidence="9">
    <location>
        <begin position="210"/>
        <end position="233"/>
    </location>
</feature>
<feature type="compositionally biased region" description="Basic and acidic residues" evidence="9">
    <location>
        <begin position="523"/>
        <end position="538"/>
    </location>
</feature>
<name>A0AAD5K630_9FUNG</name>
<reference evidence="12" key="2">
    <citation type="submission" date="2023-02" db="EMBL/GenBank/DDBJ databases">
        <authorList>
            <consortium name="DOE Joint Genome Institute"/>
            <person name="Mondo S.J."/>
            <person name="Chang Y."/>
            <person name="Wang Y."/>
            <person name="Ahrendt S."/>
            <person name="Andreopoulos W."/>
            <person name="Barry K."/>
            <person name="Beard J."/>
            <person name="Benny G.L."/>
            <person name="Blankenship S."/>
            <person name="Bonito G."/>
            <person name="Cuomo C."/>
            <person name="Desiro A."/>
            <person name="Gervers K.A."/>
            <person name="Hundley H."/>
            <person name="Kuo A."/>
            <person name="LaButti K."/>
            <person name="Lang B.F."/>
            <person name="Lipzen A."/>
            <person name="O'Donnell K."/>
            <person name="Pangilinan J."/>
            <person name="Reynolds N."/>
            <person name="Sandor L."/>
            <person name="Smith M.W."/>
            <person name="Tsang A."/>
            <person name="Grigoriev I.V."/>
            <person name="Stajich J.E."/>
            <person name="Spatafora J.W."/>
        </authorList>
    </citation>
    <scope>NUCLEOTIDE SEQUENCE</scope>
    <source>
        <strain evidence="12">RSA 2281</strain>
    </source>
</reference>
<feature type="compositionally biased region" description="Polar residues" evidence="9">
    <location>
        <begin position="511"/>
        <end position="522"/>
    </location>
</feature>
<feature type="region of interest" description="Disordered" evidence="9">
    <location>
        <begin position="509"/>
        <end position="538"/>
    </location>
</feature>
<evidence type="ECO:0000259" key="11">
    <source>
        <dbReference type="PROSITE" id="PS50089"/>
    </source>
</evidence>
<feature type="domain" description="RING-type" evidence="11">
    <location>
        <begin position="419"/>
        <end position="491"/>
    </location>
</feature>
<evidence type="ECO:0000313" key="12">
    <source>
        <dbReference type="EMBL" id="KAI9271474.1"/>
    </source>
</evidence>
<evidence type="ECO:0000256" key="3">
    <source>
        <dbReference type="ARBA" id="ARBA00022723"/>
    </source>
</evidence>
<feature type="compositionally biased region" description="Polar residues" evidence="9">
    <location>
        <begin position="222"/>
        <end position="233"/>
    </location>
</feature>
<evidence type="ECO:0000256" key="5">
    <source>
        <dbReference type="ARBA" id="ARBA00022833"/>
    </source>
</evidence>
<keyword evidence="4 8" id="KW-0863">Zinc-finger</keyword>
<dbReference type="Proteomes" id="UP001209540">
    <property type="component" value="Unassembled WGS sequence"/>
</dbReference>
<evidence type="ECO:0000256" key="7">
    <source>
        <dbReference type="ARBA" id="ARBA00023136"/>
    </source>
</evidence>
<comment type="caution">
    <text evidence="12">The sequence shown here is derived from an EMBL/GenBank/DDBJ whole genome shotgun (WGS) entry which is preliminary data.</text>
</comment>
<dbReference type="InterPro" id="IPR001841">
    <property type="entry name" value="Znf_RING"/>
</dbReference>
<dbReference type="Pfam" id="PF13639">
    <property type="entry name" value="zf-RING_2"/>
    <property type="match status" value="1"/>
</dbReference>
<keyword evidence="13" id="KW-1185">Reference proteome</keyword>
<keyword evidence="7 10" id="KW-0472">Membrane</keyword>
<feature type="region of interest" description="Disordered" evidence="9">
    <location>
        <begin position="433"/>
        <end position="452"/>
    </location>
</feature>
<evidence type="ECO:0000256" key="2">
    <source>
        <dbReference type="ARBA" id="ARBA00022692"/>
    </source>
</evidence>
<proteinExistence type="predicted"/>
<evidence type="ECO:0000256" key="9">
    <source>
        <dbReference type="SAM" id="MobiDB-lite"/>
    </source>
</evidence>
<protein>
    <recommendedName>
        <fullName evidence="11">RING-type domain-containing protein</fullName>
    </recommendedName>
</protein>
<dbReference type="PROSITE" id="PS50089">
    <property type="entry name" value="ZF_RING_2"/>
    <property type="match status" value="1"/>
</dbReference>
<feature type="compositionally biased region" description="Acidic residues" evidence="9">
    <location>
        <begin position="383"/>
        <end position="392"/>
    </location>
</feature>
<keyword evidence="3" id="KW-0479">Metal-binding</keyword>
<dbReference type="SUPFAM" id="SSF57850">
    <property type="entry name" value="RING/U-box"/>
    <property type="match status" value="1"/>
</dbReference>
<dbReference type="PANTHER" id="PTHR46539">
    <property type="entry name" value="E3 UBIQUITIN-PROTEIN LIGASE ATL42"/>
    <property type="match status" value="1"/>
</dbReference>
<dbReference type="InterPro" id="IPR017907">
    <property type="entry name" value="Znf_RING_CS"/>
</dbReference>
<sequence>MSNTQHLNTLCLYQKLEQLLITLILIHLLSLSIRNTGDQMVTTGVFAADEEQLQINSYNNITTGEENSYDNDLPQLILSQYMVSVDNESKEWYEDTRMPHNEWQDSILAVVPFHHNWDGNLVYLHTSCPETLSITDFPLLNNQSTFAEQILDEDYDDNGLLRRVAIISRGDTCSWSTKVSYAQSILGSYNLSLAGIILYDNAPSIENKDGSGDIKNWPENDLPNQPVTPESSSTMPPVVFVNQAIGQILMQSLYYVSNSFTAMSKVLVLYEKLPLDPNSYRDKKEEPLEKEQSKDRLILAGQLIVNSIAVMLVIILIAYACHRFRRRQQILAARRMMLNNGDEHHQPTEHDRNSTTNTSLIDSTTSSFLAIMRQRHGSVQDGHEDDQEEVEEAGIGRQQLESKFPKINYDPLIIRNSTCAICFEDFSILRRNNSGKDNRNEDGNCTTSATISDEKSNNSKLLRRLQCGHGFCVSCIDPWLSDKSRNCPLCKRNCIYDFCEGITKPERAHSGNATTSSPFSITQHEHHTTPRTSSEVDH</sequence>
<gene>
    <name evidence="12" type="ORF">BDA99DRAFT_556712</name>
</gene>
<dbReference type="PANTHER" id="PTHR46539:SF1">
    <property type="entry name" value="E3 UBIQUITIN-PROTEIN LIGASE ATL42"/>
    <property type="match status" value="1"/>
</dbReference>
<dbReference type="AlphaFoldDB" id="A0AAD5K630"/>
<accession>A0AAD5K630</accession>
<organism evidence="12 13">
    <name type="scientific">Phascolomyces articulosus</name>
    <dbReference type="NCBI Taxonomy" id="60185"/>
    <lineage>
        <taxon>Eukaryota</taxon>
        <taxon>Fungi</taxon>
        <taxon>Fungi incertae sedis</taxon>
        <taxon>Mucoromycota</taxon>
        <taxon>Mucoromycotina</taxon>
        <taxon>Mucoromycetes</taxon>
        <taxon>Mucorales</taxon>
        <taxon>Lichtheimiaceae</taxon>
        <taxon>Phascolomyces</taxon>
    </lineage>
</organism>
<evidence type="ECO:0000256" key="4">
    <source>
        <dbReference type="ARBA" id="ARBA00022771"/>
    </source>
</evidence>
<keyword evidence="2 10" id="KW-0812">Transmembrane</keyword>
<feature type="transmembrane region" description="Helical" evidence="10">
    <location>
        <begin position="297"/>
        <end position="321"/>
    </location>
</feature>
<dbReference type="EMBL" id="JAIXMP010000006">
    <property type="protein sequence ID" value="KAI9271474.1"/>
    <property type="molecule type" value="Genomic_DNA"/>
</dbReference>
<evidence type="ECO:0000256" key="1">
    <source>
        <dbReference type="ARBA" id="ARBA00004370"/>
    </source>
</evidence>
<evidence type="ECO:0000256" key="8">
    <source>
        <dbReference type="PROSITE-ProRule" id="PRU00175"/>
    </source>
</evidence>
<evidence type="ECO:0000256" key="10">
    <source>
        <dbReference type="SAM" id="Phobius"/>
    </source>
</evidence>
<dbReference type="SMART" id="SM00184">
    <property type="entry name" value="RING"/>
    <property type="match status" value="1"/>
</dbReference>
<evidence type="ECO:0000313" key="13">
    <source>
        <dbReference type="Proteomes" id="UP001209540"/>
    </source>
</evidence>
<dbReference type="InterPro" id="IPR013083">
    <property type="entry name" value="Znf_RING/FYVE/PHD"/>
</dbReference>
<dbReference type="GO" id="GO:0008270">
    <property type="term" value="F:zinc ion binding"/>
    <property type="evidence" value="ECO:0007669"/>
    <property type="project" value="UniProtKB-KW"/>
</dbReference>